<name>A0AAW1X1D7_RUBAR</name>
<proteinExistence type="predicted"/>
<dbReference type="PANTHER" id="PTHR37172">
    <property type="entry name" value="TRANSMEMBRANE PROTEIN"/>
    <property type="match status" value="1"/>
</dbReference>
<keyword evidence="3" id="KW-1185">Reference proteome</keyword>
<accession>A0AAW1X1D7</accession>
<reference evidence="2 3" key="1">
    <citation type="journal article" date="2023" name="G3 (Bethesda)">
        <title>A chromosome-length genome assembly and annotation of blackberry (Rubus argutus, cv. 'Hillquist').</title>
        <authorList>
            <person name="Bruna T."/>
            <person name="Aryal R."/>
            <person name="Dudchenko O."/>
            <person name="Sargent D.J."/>
            <person name="Mead D."/>
            <person name="Buti M."/>
            <person name="Cavallini A."/>
            <person name="Hytonen T."/>
            <person name="Andres J."/>
            <person name="Pham M."/>
            <person name="Weisz D."/>
            <person name="Mascagni F."/>
            <person name="Usai G."/>
            <person name="Natali L."/>
            <person name="Bassil N."/>
            <person name="Fernandez G.E."/>
            <person name="Lomsadze A."/>
            <person name="Armour M."/>
            <person name="Olukolu B."/>
            <person name="Poorten T."/>
            <person name="Britton C."/>
            <person name="Davik J."/>
            <person name="Ashrafi H."/>
            <person name="Aiden E.L."/>
            <person name="Borodovsky M."/>
            <person name="Worthington M."/>
        </authorList>
    </citation>
    <scope>NUCLEOTIDE SEQUENCE [LARGE SCALE GENOMIC DNA]</scope>
    <source>
        <strain evidence="2">PI 553951</strain>
    </source>
</reference>
<keyword evidence="1" id="KW-0472">Membrane</keyword>
<dbReference type="Proteomes" id="UP001457282">
    <property type="component" value="Unassembled WGS sequence"/>
</dbReference>
<evidence type="ECO:0008006" key="4">
    <source>
        <dbReference type="Google" id="ProtNLM"/>
    </source>
</evidence>
<dbReference type="PANTHER" id="PTHR37172:SF3">
    <property type="entry name" value="TRANSMEMBRANE PROTEIN"/>
    <property type="match status" value="1"/>
</dbReference>
<evidence type="ECO:0000313" key="2">
    <source>
        <dbReference type="EMBL" id="KAK9930721.1"/>
    </source>
</evidence>
<evidence type="ECO:0000313" key="3">
    <source>
        <dbReference type="Proteomes" id="UP001457282"/>
    </source>
</evidence>
<dbReference type="AlphaFoldDB" id="A0AAW1X1D7"/>
<gene>
    <name evidence="2" type="ORF">M0R45_027749</name>
</gene>
<feature type="transmembrane region" description="Helical" evidence="1">
    <location>
        <begin position="82"/>
        <end position="107"/>
    </location>
</feature>
<feature type="transmembrane region" description="Helical" evidence="1">
    <location>
        <begin position="244"/>
        <end position="269"/>
    </location>
</feature>
<dbReference type="EMBL" id="JBEDUW010000005">
    <property type="protein sequence ID" value="KAK9930721.1"/>
    <property type="molecule type" value="Genomic_DNA"/>
</dbReference>
<comment type="caution">
    <text evidence="2">The sequence shown here is derived from an EMBL/GenBank/DDBJ whole genome shotgun (WGS) entry which is preliminary data.</text>
</comment>
<evidence type="ECO:0000256" key="1">
    <source>
        <dbReference type="SAM" id="Phobius"/>
    </source>
</evidence>
<sequence length="290" mass="32836">MGWQQSAKNLLNSSFLKQPFHILTVTLLSLLLPLSFLLLSRLSCANYYYLLPASTGTAPPEQPSEYYCNFCFSLFLNSTPSLLYILVSIVSIAALIHALTGKITIIAEPPSPIFRPHLYTAWIFLCTLQVCVGLGIEESITTGIDGSSLSSLDRCNLLSRVVFFLGLHETMLHWCRVVVKPVVDDTVFGGAREERWEERVVMVVSFGWLWWWRLRDEIESLVVVTIAKKELSMSIGMADFVGWWLYYVTVTIGMVRVVKGFMWLAMVFFCRRRRGGSNVANTCGDHEDKV</sequence>
<keyword evidence="1" id="KW-1133">Transmembrane helix</keyword>
<protein>
    <recommendedName>
        <fullName evidence="4">Transmembrane protein</fullName>
    </recommendedName>
</protein>
<feature type="transmembrane region" description="Helical" evidence="1">
    <location>
        <begin position="20"/>
        <end position="39"/>
    </location>
</feature>
<keyword evidence="1" id="KW-0812">Transmembrane</keyword>
<organism evidence="2 3">
    <name type="scientific">Rubus argutus</name>
    <name type="common">Southern blackberry</name>
    <dbReference type="NCBI Taxonomy" id="59490"/>
    <lineage>
        <taxon>Eukaryota</taxon>
        <taxon>Viridiplantae</taxon>
        <taxon>Streptophyta</taxon>
        <taxon>Embryophyta</taxon>
        <taxon>Tracheophyta</taxon>
        <taxon>Spermatophyta</taxon>
        <taxon>Magnoliopsida</taxon>
        <taxon>eudicotyledons</taxon>
        <taxon>Gunneridae</taxon>
        <taxon>Pentapetalae</taxon>
        <taxon>rosids</taxon>
        <taxon>fabids</taxon>
        <taxon>Rosales</taxon>
        <taxon>Rosaceae</taxon>
        <taxon>Rosoideae</taxon>
        <taxon>Rosoideae incertae sedis</taxon>
        <taxon>Rubus</taxon>
    </lineage>
</organism>